<protein>
    <recommendedName>
        <fullName evidence="3">3-hydroxyisobutyrate dehydrogenase</fullName>
        <ecNumber evidence="3">1.1.1.31</ecNumber>
    </recommendedName>
</protein>
<keyword evidence="5" id="KW-0560">Oxidoreductase</keyword>
<organism evidence="10 11">
    <name type="scientific">Acanthoscelides obtectus</name>
    <name type="common">Bean weevil</name>
    <name type="synonym">Bruchus obtectus</name>
    <dbReference type="NCBI Taxonomy" id="200917"/>
    <lineage>
        <taxon>Eukaryota</taxon>
        <taxon>Metazoa</taxon>
        <taxon>Ecdysozoa</taxon>
        <taxon>Arthropoda</taxon>
        <taxon>Hexapoda</taxon>
        <taxon>Insecta</taxon>
        <taxon>Pterygota</taxon>
        <taxon>Neoptera</taxon>
        <taxon>Endopterygota</taxon>
        <taxon>Coleoptera</taxon>
        <taxon>Polyphaga</taxon>
        <taxon>Cucujiformia</taxon>
        <taxon>Chrysomeloidea</taxon>
        <taxon>Chrysomelidae</taxon>
        <taxon>Bruchinae</taxon>
        <taxon>Bruchini</taxon>
        <taxon>Acanthoscelides</taxon>
    </lineage>
</organism>
<dbReference type="GO" id="GO:0008442">
    <property type="term" value="F:3-hydroxyisobutyrate dehydrogenase activity"/>
    <property type="evidence" value="ECO:0007669"/>
    <property type="project" value="UniProtKB-EC"/>
</dbReference>
<dbReference type="InterPro" id="IPR029154">
    <property type="entry name" value="HIBADH-like_NADP-bd"/>
</dbReference>
<dbReference type="InterPro" id="IPR036291">
    <property type="entry name" value="NAD(P)-bd_dom_sf"/>
</dbReference>
<dbReference type="Pfam" id="PF03446">
    <property type="entry name" value="NAD_binding_2"/>
    <property type="match status" value="1"/>
</dbReference>
<dbReference type="GO" id="GO:0051287">
    <property type="term" value="F:NAD binding"/>
    <property type="evidence" value="ECO:0007669"/>
    <property type="project" value="InterPro"/>
</dbReference>
<comment type="similarity">
    <text evidence="2">Belongs to the HIBADH-related family. 3-hydroxyisobutyrate dehydrogenase subfamily.</text>
</comment>
<dbReference type="InterPro" id="IPR008927">
    <property type="entry name" value="6-PGluconate_DH-like_C_sf"/>
</dbReference>
<feature type="domain" description="6-phosphogluconate dehydrogenase NADP-binding" evidence="8">
    <location>
        <begin position="60"/>
        <end position="217"/>
    </location>
</feature>
<evidence type="ECO:0000259" key="9">
    <source>
        <dbReference type="Pfam" id="PF14833"/>
    </source>
</evidence>
<evidence type="ECO:0000256" key="4">
    <source>
        <dbReference type="ARBA" id="ARBA00022456"/>
    </source>
</evidence>
<feature type="domain" description="3-hydroxyisobutyrate dehydrogenase-like NAD-binding" evidence="9">
    <location>
        <begin position="220"/>
        <end position="346"/>
    </location>
</feature>
<dbReference type="GO" id="GO:0005739">
    <property type="term" value="C:mitochondrion"/>
    <property type="evidence" value="ECO:0007669"/>
    <property type="project" value="TreeGrafter"/>
</dbReference>
<dbReference type="PANTHER" id="PTHR22981">
    <property type="entry name" value="3-HYDROXYISOBUTYRATE DEHYDROGENASE-RELATED"/>
    <property type="match status" value="1"/>
</dbReference>
<dbReference type="Pfam" id="PF14833">
    <property type="entry name" value="NAD_binding_11"/>
    <property type="match status" value="1"/>
</dbReference>
<dbReference type="AlphaFoldDB" id="A0A9P0MFG9"/>
<evidence type="ECO:0000313" key="11">
    <source>
        <dbReference type="Proteomes" id="UP001152888"/>
    </source>
</evidence>
<dbReference type="SUPFAM" id="SSF51735">
    <property type="entry name" value="NAD(P)-binding Rossmann-fold domains"/>
    <property type="match status" value="1"/>
</dbReference>
<evidence type="ECO:0000256" key="7">
    <source>
        <dbReference type="ARBA" id="ARBA00049197"/>
    </source>
</evidence>
<sequence length="351" mass="37274">MDIRIFFTKKRPLDDEDYPTGNNPSCFAEAKSLPTLSKAQDVNIQVTDLDLPKIDRNASNVAFIGVGQMGARMVKNLISKGEKVKVFDSVPQAASSVQGVTICNSPEEAAKDAAFVFTMLPNGHIVKDTLLGEKGIMKGIKKNALFIDSSTIEPQQSQELGKIAKENGFRFLDAPVSGGVTGAEAGTLTFMVGGEDGDAEEVKPILLKMGKNVFKCGGTGTGQIAKLCNNLILAITMIGTCESLNMGVKLGMDPKLLTNIINVSTGRSWSSDTYNPVPGVMPNVPSSNHYKGGFGVPLIAKDLALAESAALSVGAPLPLGAISHQLYRTLIANGFSDKDFAVVYEFLKGQK</sequence>
<dbReference type="OrthoDB" id="435038at2759"/>
<dbReference type="GO" id="GO:0006574">
    <property type="term" value="P:L-valine catabolic process"/>
    <property type="evidence" value="ECO:0007669"/>
    <property type="project" value="TreeGrafter"/>
</dbReference>
<evidence type="ECO:0000256" key="1">
    <source>
        <dbReference type="ARBA" id="ARBA00005109"/>
    </source>
</evidence>
<name>A0A9P0MFG9_ACAOB</name>
<accession>A0A9P0MFG9</accession>
<dbReference type="EMBL" id="CAKOFQ010008007">
    <property type="protein sequence ID" value="CAH2010804.1"/>
    <property type="molecule type" value="Genomic_DNA"/>
</dbReference>
<proteinExistence type="inferred from homology"/>
<gene>
    <name evidence="10" type="ORF">ACAOBT_LOCUS31788</name>
</gene>
<keyword evidence="6" id="KW-0520">NAD</keyword>
<evidence type="ECO:0000313" key="10">
    <source>
        <dbReference type="EMBL" id="CAH2010804.1"/>
    </source>
</evidence>
<comment type="pathway">
    <text evidence="1">Amino-acid degradation; L-valine degradation.</text>
</comment>
<evidence type="ECO:0000256" key="5">
    <source>
        <dbReference type="ARBA" id="ARBA00023002"/>
    </source>
</evidence>
<dbReference type="FunFam" id="1.10.1040.10:FF:000006">
    <property type="entry name" value="3-hydroxyisobutyrate dehydrogenase"/>
    <property type="match status" value="1"/>
</dbReference>
<dbReference type="InterPro" id="IPR011548">
    <property type="entry name" value="HIBADH"/>
</dbReference>
<evidence type="ECO:0000256" key="3">
    <source>
        <dbReference type="ARBA" id="ARBA00012991"/>
    </source>
</evidence>
<comment type="caution">
    <text evidence="10">The sequence shown here is derived from an EMBL/GenBank/DDBJ whole genome shotgun (WGS) entry which is preliminary data.</text>
</comment>
<dbReference type="PANTHER" id="PTHR22981:SF7">
    <property type="entry name" value="3-HYDROXYISOBUTYRATE DEHYDROGENASE, MITOCHONDRIAL"/>
    <property type="match status" value="1"/>
</dbReference>
<reference evidence="10" key="1">
    <citation type="submission" date="2022-03" db="EMBL/GenBank/DDBJ databases">
        <authorList>
            <person name="Sayadi A."/>
        </authorList>
    </citation>
    <scope>NUCLEOTIDE SEQUENCE</scope>
</reference>
<evidence type="ECO:0000256" key="2">
    <source>
        <dbReference type="ARBA" id="ARBA00006013"/>
    </source>
</evidence>
<dbReference type="GO" id="GO:0050661">
    <property type="term" value="F:NADP binding"/>
    <property type="evidence" value="ECO:0007669"/>
    <property type="project" value="InterPro"/>
</dbReference>
<dbReference type="NCBIfam" id="TIGR01692">
    <property type="entry name" value="HIBADH"/>
    <property type="match status" value="1"/>
</dbReference>
<evidence type="ECO:0000256" key="6">
    <source>
        <dbReference type="ARBA" id="ARBA00023027"/>
    </source>
</evidence>
<comment type="catalytic activity">
    <reaction evidence="7">
        <text>3-hydroxy-2-methylpropanoate + NAD(+) = 2-methyl-3-oxopropanoate + NADH + H(+)</text>
        <dbReference type="Rhea" id="RHEA:17681"/>
        <dbReference type="ChEBI" id="CHEBI:11805"/>
        <dbReference type="ChEBI" id="CHEBI:15378"/>
        <dbReference type="ChEBI" id="CHEBI:57540"/>
        <dbReference type="ChEBI" id="CHEBI:57700"/>
        <dbReference type="ChEBI" id="CHEBI:57945"/>
        <dbReference type="EC" id="1.1.1.31"/>
    </reaction>
</comment>
<dbReference type="SUPFAM" id="SSF48179">
    <property type="entry name" value="6-phosphogluconate dehydrogenase C-terminal domain-like"/>
    <property type="match status" value="1"/>
</dbReference>
<dbReference type="Proteomes" id="UP001152888">
    <property type="component" value="Unassembled WGS sequence"/>
</dbReference>
<keyword evidence="11" id="KW-1185">Reference proteome</keyword>
<evidence type="ECO:0000259" key="8">
    <source>
        <dbReference type="Pfam" id="PF03446"/>
    </source>
</evidence>
<dbReference type="Gene3D" id="1.10.1040.10">
    <property type="entry name" value="N-(1-d-carboxylethyl)-l-norvaline Dehydrogenase, domain 2"/>
    <property type="match status" value="1"/>
</dbReference>
<keyword evidence="4" id="KW-0101">Branched-chain amino acid catabolism</keyword>
<dbReference type="InterPro" id="IPR013328">
    <property type="entry name" value="6PGD_dom2"/>
</dbReference>
<dbReference type="InterPro" id="IPR006115">
    <property type="entry name" value="6PGDH_NADP-bd"/>
</dbReference>
<dbReference type="EC" id="1.1.1.31" evidence="3"/>
<dbReference type="Gene3D" id="3.40.50.720">
    <property type="entry name" value="NAD(P)-binding Rossmann-like Domain"/>
    <property type="match status" value="1"/>
</dbReference>